<dbReference type="Pfam" id="PF13899">
    <property type="entry name" value="Thioredoxin_7"/>
    <property type="match status" value="1"/>
</dbReference>
<feature type="signal peptide" evidence="8">
    <location>
        <begin position="1"/>
        <end position="23"/>
    </location>
</feature>
<dbReference type="AlphaFoldDB" id="A0A3S0V4L4"/>
<keyword evidence="2" id="KW-1003">Cell membrane</keyword>
<dbReference type="EMBL" id="RZGR01000034">
    <property type="protein sequence ID" value="RUQ81672.1"/>
    <property type="molecule type" value="Genomic_DNA"/>
</dbReference>
<dbReference type="GO" id="GO:0005886">
    <property type="term" value="C:plasma membrane"/>
    <property type="evidence" value="ECO:0007669"/>
    <property type="project" value="UniProtKB-SubCell"/>
</dbReference>
<keyword evidence="11" id="KW-1185">Reference proteome</keyword>
<evidence type="ECO:0000256" key="2">
    <source>
        <dbReference type="ARBA" id="ARBA00022475"/>
    </source>
</evidence>
<dbReference type="InterPro" id="IPR036249">
    <property type="entry name" value="Thioredoxin-like_sf"/>
</dbReference>
<evidence type="ECO:0000256" key="7">
    <source>
        <dbReference type="SAM" id="Phobius"/>
    </source>
</evidence>
<dbReference type="GO" id="GO:0045454">
    <property type="term" value="P:cell redox homeostasis"/>
    <property type="evidence" value="ECO:0007669"/>
    <property type="project" value="TreeGrafter"/>
</dbReference>
<evidence type="ECO:0000256" key="8">
    <source>
        <dbReference type="SAM" id="SignalP"/>
    </source>
</evidence>
<keyword evidence="8" id="KW-0732">Signal</keyword>
<protein>
    <submittedName>
        <fullName evidence="10">Protein-disulfide reductase DsbD</fullName>
        <ecNumber evidence="10">1.8.1.8</ecNumber>
    </submittedName>
</protein>
<dbReference type="InterPro" id="IPR013766">
    <property type="entry name" value="Thioredoxin_domain"/>
</dbReference>
<evidence type="ECO:0000256" key="5">
    <source>
        <dbReference type="ARBA" id="ARBA00022989"/>
    </source>
</evidence>
<dbReference type="SUPFAM" id="SSF74863">
    <property type="entry name" value="Thiol:disulfide interchange protein DsbD, N-terminal domain (DsbD-alpha)"/>
    <property type="match status" value="1"/>
</dbReference>
<feature type="transmembrane region" description="Helical" evidence="7">
    <location>
        <begin position="292"/>
        <end position="318"/>
    </location>
</feature>
<dbReference type="InterPro" id="IPR036929">
    <property type="entry name" value="DsbDN_sf"/>
</dbReference>
<dbReference type="PANTHER" id="PTHR32234">
    <property type="entry name" value="THIOL:DISULFIDE INTERCHANGE PROTEIN DSBD"/>
    <property type="match status" value="1"/>
</dbReference>
<reference evidence="10 11" key="1">
    <citation type="submission" date="2018-12" db="EMBL/GenBank/DDBJ databases">
        <title>Legionella sp,whole genome shotgun sequence.</title>
        <authorList>
            <person name="Wu H."/>
        </authorList>
    </citation>
    <scope>NUCLEOTIDE SEQUENCE [LARGE SCALE GENOMIC DNA]</scope>
    <source>
        <strain evidence="11">km714</strain>
    </source>
</reference>
<sequence length="582" mass="63395">MKKYLASILLLIPLLGYTAPPKAADIFTLAAKVADPNTLLLSWEIKPGYFLYKDRIKLLDETNSTYSLGRVIFPRALKKTDKLGRTYAIYREKVLLSVPILGRQPGESILHVHFQGCADNGFCYPPQSKKIKLTLNTDLALQQAEAMVDSAPLTQKKPENKAEQILSTNNMPFIMLGFLGFGLLLAFTPCVLPMLPVLSGIIVGHGPGLSTRKAFLLSLSYVLSMAFTYAVVGAIVALMGQNLQIFMQSPVIITLFSLFFVALALSMFNFYDLRLPLSWQNKLASVTRSQEGGHYLTAALMGCLSTLILSPCVTAPLIGALSYIAHTGNIVFGTLALFFLGLGMGLPLLLIGLSAGKLLPKAGHWMNTVKSFFGILLIALAIYLMERVLPAIYTMLLWSGLLVFSGIYMGALTPARSNSARFAQGLGIMFLGYGLLILIGASQGNTNPLLPLMKNSEHKVQLSYPVAKNIAEVQQALAAAKGKPVILDFYADWCSACKVIAATTLQDPHVLKVLNKFALVKIDVTANDHDAQALLKHFNVVAPPTFLFFDARGDEIINARIVGEITAKSFFIELKKILSSES</sequence>
<dbReference type="Gene3D" id="2.60.40.1250">
    <property type="entry name" value="Thiol:disulfide interchange protein DsbD, N-terminal domain"/>
    <property type="match status" value="1"/>
</dbReference>
<keyword evidence="4" id="KW-0201">Cytochrome c-type biogenesis</keyword>
<evidence type="ECO:0000256" key="1">
    <source>
        <dbReference type="ARBA" id="ARBA00004651"/>
    </source>
</evidence>
<feature type="domain" description="Thioredoxin" evidence="9">
    <location>
        <begin position="441"/>
        <end position="579"/>
    </location>
</feature>
<feature type="transmembrane region" description="Helical" evidence="7">
    <location>
        <begin position="251"/>
        <end position="271"/>
    </location>
</feature>
<dbReference type="InterPro" id="IPR028250">
    <property type="entry name" value="DsbDN"/>
</dbReference>
<dbReference type="PANTHER" id="PTHR32234:SF0">
    <property type="entry name" value="THIOL:DISULFIDE INTERCHANGE PROTEIN DSBD"/>
    <property type="match status" value="1"/>
</dbReference>
<keyword evidence="6 7" id="KW-0472">Membrane</keyword>
<dbReference type="PROSITE" id="PS51352">
    <property type="entry name" value="THIOREDOXIN_2"/>
    <property type="match status" value="1"/>
</dbReference>
<feature type="transmembrane region" description="Helical" evidence="7">
    <location>
        <begin position="391"/>
        <end position="410"/>
    </location>
</feature>
<comment type="caution">
    <text evidence="10">The sequence shown here is derived from an EMBL/GenBank/DDBJ whole genome shotgun (WGS) entry which is preliminary data.</text>
</comment>
<organism evidence="10 11">
    <name type="scientific">Legionella septentrionalis</name>
    <dbReference type="NCBI Taxonomy" id="2498109"/>
    <lineage>
        <taxon>Bacteria</taxon>
        <taxon>Pseudomonadati</taxon>
        <taxon>Pseudomonadota</taxon>
        <taxon>Gammaproteobacteria</taxon>
        <taxon>Legionellales</taxon>
        <taxon>Legionellaceae</taxon>
        <taxon>Legionella</taxon>
    </lineage>
</organism>
<feature type="chain" id="PRO_5018691043" evidence="8">
    <location>
        <begin position="24"/>
        <end position="582"/>
    </location>
</feature>
<accession>A0A3S0V4L4</accession>
<evidence type="ECO:0000256" key="6">
    <source>
        <dbReference type="ARBA" id="ARBA00023136"/>
    </source>
</evidence>
<feature type="transmembrane region" description="Helical" evidence="7">
    <location>
        <begin position="365"/>
        <end position="385"/>
    </location>
</feature>
<keyword evidence="10" id="KW-0560">Oxidoreductase</keyword>
<keyword evidence="5 7" id="KW-1133">Transmembrane helix</keyword>
<dbReference type="NCBIfam" id="NF001419">
    <property type="entry name" value="PRK00293.1"/>
    <property type="match status" value="1"/>
</dbReference>
<keyword evidence="3 7" id="KW-0812">Transmembrane</keyword>
<dbReference type="GO" id="GO:0047134">
    <property type="term" value="F:protein-disulfide reductase [NAD(P)H] activity"/>
    <property type="evidence" value="ECO:0007669"/>
    <property type="project" value="UniProtKB-EC"/>
</dbReference>
<dbReference type="CDD" id="cd02953">
    <property type="entry name" value="DsbDgamma"/>
    <property type="match status" value="1"/>
</dbReference>
<feature type="transmembrane region" description="Helical" evidence="7">
    <location>
        <begin position="173"/>
        <end position="203"/>
    </location>
</feature>
<comment type="subcellular location">
    <subcellularLocation>
        <location evidence="1">Cell membrane</location>
        <topology evidence="1">Multi-pass membrane protein</topology>
    </subcellularLocation>
</comment>
<dbReference type="InterPro" id="IPR035671">
    <property type="entry name" value="DsbD_gamma"/>
</dbReference>
<dbReference type="SUPFAM" id="SSF52833">
    <property type="entry name" value="Thioredoxin-like"/>
    <property type="match status" value="1"/>
</dbReference>
<dbReference type="EC" id="1.8.1.8" evidence="10"/>
<dbReference type="Pfam" id="PF02683">
    <property type="entry name" value="DsbD_TM"/>
    <property type="match status" value="1"/>
</dbReference>
<evidence type="ECO:0000259" key="9">
    <source>
        <dbReference type="PROSITE" id="PS51352"/>
    </source>
</evidence>
<feature type="transmembrane region" description="Helical" evidence="7">
    <location>
        <begin position="422"/>
        <end position="441"/>
    </location>
</feature>
<proteinExistence type="predicted"/>
<dbReference type="Proteomes" id="UP000288012">
    <property type="component" value="Unassembled WGS sequence"/>
</dbReference>
<feature type="transmembrane region" description="Helical" evidence="7">
    <location>
        <begin position="215"/>
        <end position="239"/>
    </location>
</feature>
<gene>
    <name evidence="10" type="primary">dsbD</name>
    <name evidence="10" type="ORF">EKM59_09815</name>
</gene>
<dbReference type="GO" id="GO:0017004">
    <property type="term" value="P:cytochrome complex assembly"/>
    <property type="evidence" value="ECO:0007669"/>
    <property type="project" value="UniProtKB-KW"/>
</dbReference>
<feature type="transmembrane region" description="Helical" evidence="7">
    <location>
        <begin position="330"/>
        <end position="353"/>
    </location>
</feature>
<evidence type="ECO:0000256" key="3">
    <source>
        <dbReference type="ARBA" id="ARBA00022692"/>
    </source>
</evidence>
<dbReference type="RefSeq" id="WP_127111465.1">
    <property type="nucleotide sequence ID" value="NZ_RZGR01000034.1"/>
</dbReference>
<evidence type="ECO:0000313" key="10">
    <source>
        <dbReference type="EMBL" id="RUQ81672.1"/>
    </source>
</evidence>
<name>A0A3S0V4L4_9GAMM</name>
<dbReference type="InterPro" id="IPR003834">
    <property type="entry name" value="Cyt_c_assmbl_TM_dom"/>
</dbReference>
<evidence type="ECO:0000256" key="4">
    <source>
        <dbReference type="ARBA" id="ARBA00022748"/>
    </source>
</evidence>
<dbReference type="Pfam" id="PF11412">
    <property type="entry name" value="DsbD_N"/>
    <property type="match status" value="1"/>
</dbReference>
<dbReference type="Gene3D" id="3.40.30.10">
    <property type="entry name" value="Glutaredoxin"/>
    <property type="match status" value="1"/>
</dbReference>
<evidence type="ECO:0000313" key="11">
    <source>
        <dbReference type="Proteomes" id="UP000288012"/>
    </source>
</evidence>